<accession>A0ABZ2BJN3</accession>
<evidence type="ECO:0000313" key="1">
    <source>
        <dbReference type="EMBL" id="WVT06445.1"/>
    </source>
</evidence>
<evidence type="ECO:0000313" key="2">
    <source>
        <dbReference type="Proteomes" id="UP001432360"/>
    </source>
</evidence>
<geneLocation type="plasmid" evidence="1 2">
    <name>pSchITTGS70c</name>
</geneLocation>
<sequence>MRTFEDEVRNMIAVDLTVLPPDRRRAIAGLDQYRRTVEIHGVQDVAAKIAESFRSFAVFDGDQVLRYPAIAPFITQTLYAIPIELRREACDRDRVKADRARVSMAQMISSALLQRYRFEQLKCGVAPSSTDWDGAFEEQFGSGRKAAED</sequence>
<reference evidence="1" key="1">
    <citation type="submission" date="2023-08" db="EMBL/GenBank/DDBJ databases">
        <title>Complete genome sequence of Sinorhizobium chiapanecum ITTG S70 isolated from Acaciella angustissima nodules in Chiapas-Mexico.</title>
        <authorList>
            <person name="Rincon-Rosales R."/>
            <person name="Rogel M.A."/>
            <person name="Rincon-Medina C.I."/>
            <person name="Guerrero G."/>
            <person name="Manzano-Gomez L.A."/>
            <person name="Lopez-Lopez A."/>
            <person name="Rincon Molina F.A."/>
            <person name="Martinez-Romero E."/>
        </authorList>
    </citation>
    <scope>NUCLEOTIDE SEQUENCE</scope>
    <source>
        <strain evidence="1">ITTG S70</strain>
        <plasmid evidence="1">pSchITTGS70c</plasmid>
    </source>
</reference>
<keyword evidence="1" id="KW-0614">Plasmid</keyword>
<dbReference type="EMBL" id="CP133151">
    <property type="protein sequence ID" value="WVT06445.1"/>
    <property type="molecule type" value="Genomic_DNA"/>
</dbReference>
<dbReference type="Proteomes" id="UP001432360">
    <property type="component" value="Plasmid pSchITTGS70c"/>
</dbReference>
<protein>
    <submittedName>
        <fullName evidence="1">Uncharacterized protein</fullName>
    </submittedName>
</protein>
<proteinExistence type="predicted"/>
<keyword evidence="2" id="KW-1185">Reference proteome</keyword>
<dbReference type="RefSeq" id="WP_331375506.1">
    <property type="nucleotide sequence ID" value="NZ_CP133151.1"/>
</dbReference>
<organism evidence="1 2">
    <name type="scientific">Sinorhizobium chiapasense</name>
    <dbReference type="NCBI Taxonomy" id="501572"/>
    <lineage>
        <taxon>Bacteria</taxon>
        <taxon>Pseudomonadati</taxon>
        <taxon>Pseudomonadota</taxon>
        <taxon>Alphaproteobacteria</taxon>
        <taxon>Hyphomicrobiales</taxon>
        <taxon>Rhizobiaceae</taxon>
        <taxon>Sinorhizobium/Ensifer group</taxon>
        <taxon>Sinorhizobium</taxon>
    </lineage>
</organism>
<name>A0ABZ2BJN3_9HYPH</name>
<gene>
    <name evidence="1" type="ORF">RB548_24185</name>
</gene>